<reference evidence="1" key="1">
    <citation type="submission" date="2016-03" db="EMBL/GenBank/DDBJ databases">
        <title>Mechanisms controlling the formation of the plant cell surface in tip-growing cells are functionally conserved among land plants.</title>
        <authorList>
            <person name="Honkanen S."/>
            <person name="Jones V.A."/>
            <person name="Morieri G."/>
            <person name="Champion C."/>
            <person name="Hetherington A.J."/>
            <person name="Kelly S."/>
            <person name="Saint-Marcoux D."/>
            <person name="Proust H."/>
            <person name="Prescott H."/>
            <person name="Dolan L."/>
        </authorList>
    </citation>
    <scope>NUCLEOTIDE SEQUENCE [LARGE SCALE GENOMIC DNA]</scope>
    <source>
        <tissue evidence="1">Whole gametophyte</tissue>
    </source>
</reference>
<evidence type="ECO:0000313" key="2">
    <source>
        <dbReference type="Proteomes" id="UP000077202"/>
    </source>
</evidence>
<accession>A0A176VEE6</accession>
<gene>
    <name evidence="1" type="ORF">AXG93_909s1040</name>
</gene>
<dbReference type="AlphaFoldDB" id="A0A176VEE6"/>
<protein>
    <submittedName>
        <fullName evidence="1">Uncharacterized protein</fullName>
    </submittedName>
</protein>
<dbReference type="Gene3D" id="2.60.120.10">
    <property type="entry name" value="Jelly Rolls"/>
    <property type="match status" value="1"/>
</dbReference>
<evidence type="ECO:0000313" key="1">
    <source>
        <dbReference type="EMBL" id="OAE19274.1"/>
    </source>
</evidence>
<comment type="caution">
    <text evidence="1">The sequence shown here is derived from an EMBL/GenBank/DDBJ whole genome shotgun (WGS) entry which is preliminary data.</text>
</comment>
<sequence>MFSSAGVLRMGRIVKQQNSRPSMGLVSFLCTKDVAMTDFFMHRSNLAVLKPVAVLILAAGASSILNHCRYCNQPISNGLPCKLPGLATTEDLVSGLAEAADRTKVSTNGTATLASLRERPALKTQGFFLLHVDINPSDIETTWLTRSCTCWREKLTRILGKQLRQRPNHIKQSVCKDREEGRGFHFPKGFATLSSERGEGVNIESERLEQPESWNSAEWKLMPSALLRCGINRENGRGVLMDASQVASSGYILFVTCEVNLSRRYYFVLKSVDNAKSTDGGGVAVPGKADGFGTGTGANTGLEVGTGAFVGPRVGVGACAGDGVGGLLTGEGTSAMKGAGEGMTPGTAGAAVGVTLELGTEAGAIGAAGGPEIGAIAGPTETVGAGDPTGP</sequence>
<organism evidence="1 2">
    <name type="scientific">Marchantia polymorpha subsp. ruderalis</name>
    <dbReference type="NCBI Taxonomy" id="1480154"/>
    <lineage>
        <taxon>Eukaryota</taxon>
        <taxon>Viridiplantae</taxon>
        <taxon>Streptophyta</taxon>
        <taxon>Embryophyta</taxon>
        <taxon>Marchantiophyta</taxon>
        <taxon>Marchantiopsida</taxon>
        <taxon>Marchantiidae</taxon>
        <taxon>Marchantiales</taxon>
        <taxon>Marchantiaceae</taxon>
        <taxon>Marchantia</taxon>
    </lineage>
</organism>
<dbReference type="EMBL" id="LVLJ01003904">
    <property type="protein sequence ID" value="OAE19274.1"/>
    <property type="molecule type" value="Genomic_DNA"/>
</dbReference>
<dbReference type="Proteomes" id="UP000077202">
    <property type="component" value="Unassembled WGS sequence"/>
</dbReference>
<name>A0A176VEE6_MARPO</name>
<dbReference type="InterPro" id="IPR014710">
    <property type="entry name" value="RmlC-like_jellyroll"/>
</dbReference>
<keyword evidence="2" id="KW-1185">Reference proteome</keyword>
<proteinExistence type="predicted"/>